<dbReference type="OrthoDB" id="424794at2759"/>
<evidence type="ECO:0000313" key="1">
    <source>
        <dbReference type="EMBL" id="CAF2945814.1"/>
    </source>
</evidence>
<evidence type="ECO:0000313" key="2">
    <source>
        <dbReference type="Proteomes" id="UP000675881"/>
    </source>
</evidence>
<gene>
    <name evidence="1" type="ORF">LSAA_10817</name>
</gene>
<keyword evidence="2" id="KW-1185">Reference proteome</keyword>
<dbReference type="EMBL" id="HG994584">
    <property type="protein sequence ID" value="CAF2945814.1"/>
    <property type="molecule type" value="Genomic_DNA"/>
</dbReference>
<accession>A0A7R8H8P8</accession>
<proteinExistence type="predicted"/>
<protein>
    <submittedName>
        <fullName evidence="1">(salmon louse) hypothetical protein</fullName>
    </submittedName>
</protein>
<reference evidence="1" key="1">
    <citation type="submission" date="2021-02" db="EMBL/GenBank/DDBJ databases">
        <authorList>
            <person name="Bekaert M."/>
        </authorList>
    </citation>
    <scope>NUCLEOTIDE SEQUENCE</scope>
    <source>
        <strain evidence="1">IoA-00</strain>
    </source>
</reference>
<organism evidence="1 2">
    <name type="scientific">Lepeophtheirus salmonis</name>
    <name type="common">Salmon louse</name>
    <name type="synonym">Caligus salmonis</name>
    <dbReference type="NCBI Taxonomy" id="72036"/>
    <lineage>
        <taxon>Eukaryota</taxon>
        <taxon>Metazoa</taxon>
        <taxon>Ecdysozoa</taxon>
        <taxon>Arthropoda</taxon>
        <taxon>Crustacea</taxon>
        <taxon>Multicrustacea</taxon>
        <taxon>Hexanauplia</taxon>
        <taxon>Copepoda</taxon>
        <taxon>Siphonostomatoida</taxon>
        <taxon>Caligidae</taxon>
        <taxon>Lepeophtheirus</taxon>
    </lineage>
</organism>
<name>A0A7R8H8P8_LEPSM</name>
<dbReference type="AlphaFoldDB" id="A0A7R8H8P8"/>
<sequence length="176" mass="18174">MMSSVHVPGLLSTEIPLVPVVQNSSLNIENHHYQRIHNATALYLAHLGNGPTSTAQAAVAAQAQLAQQLSQQYSLGLQTHQSVSLPAALNYNYLSSAGPYSIQAVSPPHHLTGGMSPPAPQAIPTGVGGPPPVTTTTTCVSVPHTALNSSYLGSHPVVSKVIIPSGPKVSSVNLLV</sequence>
<dbReference type="Proteomes" id="UP000675881">
    <property type="component" value="Chromosome 5"/>
</dbReference>